<gene>
    <name evidence="2" type="ORF">K7J14_07940</name>
</gene>
<organism evidence="2 3">
    <name type="scientific">Teretinema zuelzerae</name>
    <dbReference type="NCBI Taxonomy" id="156"/>
    <lineage>
        <taxon>Bacteria</taxon>
        <taxon>Pseudomonadati</taxon>
        <taxon>Spirochaetota</taxon>
        <taxon>Spirochaetia</taxon>
        <taxon>Spirochaetales</taxon>
        <taxon>Treponemataceae</taxon>
        <taxon>Teretinema</taxon>
    </lineage>
</organism>
<comment type="caution">
    <text evidence="2">The sequence shown here is derived from an EMBL/GenBank/DDBJ whole genome shotgun (WGS) entry which is preliminary data.</text>
</comment>
<dbReference type="EMBL" id="JAINWA010000003">
    <property type="protein sequence ID" value="MCD1654634.1"/>
    <property type="molecule type" value="Genomic_DNA"/>
</dbReference>
<keyword evidence="3" id="KW-1185">Reference proteome</keyword>
<reference evidence="2" key="1">
    <citation type="submission" date="2021-08" db="EMBL/GenBank/DDBJ databases">
        <title>Comparative analyses of Brucepasteria parasyntrophica and Teretinema zuelzerae.</title>
        <authorList>
            <person name="Song Y."/>
            <person name="Brune A."/>
        </authorList>
    </citation>
    <scope>NUCLEOTIDE SEQUENCE</scope>
    <source>
        <strain evidence="2">DSM 1903</strain>
    </source>
</reference>
<dbReference type="RefSeq" id="WP_230755064.1">
    <property type="nucleotide sequence ID" value="NZ_JAINWA010000003.1"/>
</dbReference>
<dbReference type="InterPro" id="IPR022742">
    <property type="entry name" value="Hydrolase_4"/>
</dbReference>
<dbReference type="GO" id="GO:0016787">
    <property type="term" value="F:hydrolase activity"/>
    <property type="evidence" value="ECO:0007669"/>
    <property type="project" value="UniProtKB-KW"/>
</dbReference>
<dbReference type="PANTHER" id="PTHR11614">
    <property type="entry name" value="PHOSPHOLIPASE-RELATED"/>
    <property type="match status" value="1"/>
</dbReference>
<dbReference type="SUPFAM" id="SSF53474">
    <property type="entry name" value="alpha/beta-Hydrolases"/>
    <property type="match status" value="1"/>
</dbReference>
<accession>A0AAE3EJI0</accession>
<dbReference type="Proteomes" id="UP001198163">
    <property type="component" value="Unassembled WGS sequence"/>
</dbReference>
<keyword evidence="2" id="KW-0378">Hydrolase</keyword>
<dbReference type="InterPro" id="IPR029058">
    <property type="entry name" value="AB_hydrolase_fold"/>
</dbReference>
<dbReference type="InterPro" id="IPR051044">
    <property type="entry name" value="MAG_DAG_Lipase"/>
</dbReference>
<protein>
    <submittedName>
        <fullName evidence="2">Alpha/beta hydrolase</fullName>
    </submittedName>
</protein>
<feature type="domain" description="Serine aminopeptidase S33" evidence="1">
    <location>
        <begin position="26"/>
        <end position="289"/>
    </location>
</feature>
<name>A0AAE3EJI0_9SPIR</name>
<dbReference type="Gene3D" id="3.40.50.1820">
    <property type="entry name" value="alpha/beta hydrolase"/>
    <property type="match status" value="1"/>
</dbReference>
<dbReference type="Pfam" id="PF12146">
    <property type="entry name" value="Hydrolase_4"/>
    <property type="match status" value="1"/>
</dbReference>
<proteinExistence type="predicted"/>
<sequence length="316" mass="34847">MTAETFFLTASDGEKIAVHRWAPDKPVRTVLQISHGMAEFAMRYDQFAREAAAQGIEVFAADHRGHGETAGTLNRLGYLADKNGFDRVMLDQKELTDEIRRRLHGMPVFLFAHSFGSFIGQYYIENHGNLLSGCVLCGTRGPDPVMTILGKFAADCVCAANGRKKPSPLLTQLSFGTYNAKIDAPSSPNAWLSRDEKEVEKYDASPWTGFTCTAGFFQDLTSGLLKIHKQANLDRIPRDLPVFLIAGDHDPVGGYGKTVEKLCSMYRNRGIAAEIKLYPGARHELLNETCRDEVSSDIRGWIDQILSSTAAPAGSR</sequence>
<evidence type="ECO:0000313" key="3">
    <source>
        <dbReference type="Proteomes" id="UP001198163"/>
    </source>
</evidence>
<evidence type="ECO:0000313" key="2">
    <source>
        <dbReference type="EMBL" id="MCD1654634.1"/>
    </source>
</evidence>
<dbReference type="AlphaFoldDB" id="A0AAE3EJI0"/>
<evidence type="ECO:0000259" key="1">
    <source>
        <dbReference type="Pfam" id="PF12146"/>
    </source>
</evidence>